<organism evidence="10 11">
    <name type="scientific">Oreochromis niloticus</name>
    <name type="common">Nile tilapia</name>
    <name type="synonym">Tilapia nilotica</name>
    <dbReference type="NCBI Taxonomy" id="8128"/>
    <lineage>
        <taxon>Eukaryota</taxon>
        <taxon>Metazoa</taxon>
        <taxon>Chordata</taxon>
        <taxon>Craniata</taxon>
        <taxon>Vertebrata</taxon>
        <taxon>Euteleostomi</taxon>
        <taxon>Actinopterygii</taxon>
        <taxon>Neopterygii</taxon>
        <taxon>Teleostei</taxon>
        <taxon>Neoteleostei</taxon>
        <taxon>Acanthomorphata</taxon>
        <taxon>Ovalentaria</taxon>
        <taxon>Cichlomorphae</taxon>
        <taxon>Cichliformes</taxon>
        <taxon>Cichlidae</taxon>
        <taxon>African cichlids</taxon>
        <taxon>Pseudocrenilabrinae</taxon>
        <taxon>Oreochromini</taxon>
        <taxon>Oreochromis</taxon>
    </lineage>
</organism>
<comment type="subcellular location">
    <subcellularLocation>
        <location evidence="1">Membrane</location>
        <topology evidence="1">Single-pass type I membrane protein</topology>
    </subcellularLocation>
</comment>
<dbReference type="PANTHER" id="PTHR14789">
    <property type="entry name" value="CHONDROLECTIN VARIANT CHODLFDELTAE"/>
    <property type="match status" value="1"/>
</dbReference>
<keyword evidence="11" id="KW-1185">Reference proteome</keyword>
<proteinExistence type="predicted"/>
<keyword evidence="4" id="KW-0430">Lectin</keyword>
<dbReference type="InterPro" id="IPR016187">
    <property type="entry name" value="CTDL_fold"/>
</dbReference>
<dbReference type="Pfam" id="PF00059">
    <property type="entry name" value="Lectin_C"/>
    <property type="match status" value="1"/>
</dbReference>
<feature type="transmembrane region" description="Helical" evidence="7">
    <location>
        <begin position="298"/>
        <end position="319"/>
    </location>
</feature>
<evidence type="ECO:0000256" key="2">
    <source>
        <dbReference type="ARBA" id="ARBA00022692"/>
    </source>
</evidence>
<name>A0A669D4K8_ORENI</name>
<dbReference type="GO" id="GO:0030246">
    <property type="term" value="F:carbohydrate binding"/>
    <property type="evidence" value="ECO:0007669"/>
    <property type="project" value="UniProtKB-KW"/>
</dbReference>
<dbReference type="GeneTree" id="ENSGT00940000174492"/>
<reference evidence="11" key="1">
    <citation type="submission" date="2012-01" db="EMBL/GenBank/DDBJ databases">
        <title>The Genome Sequence of Oreochromis niloticus (Nile Tilapia).</title>
        <authorList>
            <consortium name="Broad Institute Genome Assembly Team"/>
            <consortium name="Broad Institute Sequencing Platform"/>
            <person name="Di Palma F."/>
            <person name="Johnson J."/>
            <person name="Lander E.S."/>
            <person name="Lindblad-Toh K."/>
        </authorList>
    </citation>
    <scope>NUCLEOTIDE SEQUENCE [LARGE SCALE GENOMIC DNA]</scope>
</reference>
<keyword evidence="6 7" id="KW-0472">Membrane</keyword>
<dbReference type="PANTHER" id="PTHR14789:SF9">
    <property type="entry name" value="THROMBOMODULIN"/>
    <property type="match status" value="1"/>
</dbReference>
<dbReference type="InterPro" id="IPR001304">
    <property type="entry name" value="C-type_lectin-like"/>
</dbReference>
<evidence type="ECO:0000256" key="3">
    <source>
        <dbReference type="ARBA" id="ARBA00022729"/>
    </source>
</evidence>
<evidence type="ECO:0000256" key="1">
    <source>
        <dbReference type="ARBA" id="ARBA00004479"/>
    </source>
</evidence>
<keyword evidence="2 7" id="KW-0812">Transmembrane</keyword>
<dbReference type="Gene3D" id="2.10.25.10">
    <property type="entry name" value="Laminin"/>
    <property type="match status" value="1"/>
</dbReference>
<dbReference type="GO" id="GO:0016020">
    <property type="term" value="C:membrane"/>
    <property type="evidence" value="ECO:0007669"/>
    <property type="project" value="UniProtKB-SubCell"/>
</dbReference>
<keyword evidence="5 7" id="KW-1133">Transmembrane helix</keyword>
<reference evidence="10" key="3">
    <citation type="submission" date="2025-09" db="UniProtKB">
        <authorList>
            <consortium name="Ensembl"/>
        </authorList>
    </citation>
    <scope>IDENTIFICATION</scope>
</reference>
<evidence type="ECO:0000313" key="10">
    <source>
        <dbReference type="Ensembl" id="ENSONIP00000055466.1"/>
    </source>
</evidence>
<feature type="signal peptide" evidence="8">
    <location>
        <begin position="1"/>
        <end position="33"/>
    </location>
</feature>
<protein>
    <recommendedName>
        <fullName evidence="9">C-type lectin domain-containing protein</fullName>
    </recommendedName>
</protein>
<evidence type="ECO:0000256" key="6">
    <source>
        <dbReference type="ARBA" id="ARBA00023136"/>
    </source>
</evidence>
<dbReference type="InterPro" id="IPR016186">
    <property type="entry name" value="C-type_lectin-like/link_sf"/>
</dbReference>
<evidence type="ECO:0000259" key="9">
    <source>
        <dbReference type="PROSITE" id="PS50041"/>
    </source>
</evidence>
<dbReference type="PROSITE" id="PS50041">
    <property type="entry name" value="C_TYPE_LECTIN_2"/>
    <property type="match status" value="1"/>
</dbReference>
<feature type="domain" description="C-type lectin" evidence="9">
    <location>
        <begin position="54"/>
        <end position="165"/>
    </location>
</feature>
<keyword evidence="3 8" id="KW-0732">Signal</keyword>
<evidence type="ECO:0000313" key="11">
    <source>
        <dbReference type="Proteomes" id="UP000005207"/>
    </source>
</evidence>
<evidence type="ECO:0000256" key="8">
    <source>
        <dbReference type="SAM" id="SignalP"/>
    </source>
</evidence>
<dbReference type="Gene3D" id="3.10.100.10">
    <property type="entry name" value="Mannose-Binding Protein A, subunit A"/>
    <property type="match status" value="1"/>
</dbReference>
<dbReference type="Ensembl" id="ENSONIT00000073067.1">
    <property type="protein sequence ID" value="ENSONIP00000055466.1"/>
    <property type="gene ID" value="ENSONIG00000039998.1"/>
</dbReference>
<evidence type="ECO:0000256" key="5">
    <source>
        <dbReference type="ARBA" id="ARBA00022989"/>
    </source>
</evidence>
<reference evidence="10" key="2">
    <citation type="submission" date="2025-08" db="UniProtKB">
        <authorList>
            <consortium name="Ensembl"/>
        </authorList>
    </citation>
    <scope>IDENTIFICATION</scope>
</reference>
<accession>A0A669D4K8</accession>
<evidence type="ECO:0000256" key="4">
    <source>
        <dbReference type="ARBA" id="ARBA00022734"/>
    </source>
</evidence>
<dbReference type="InParanoid" id="A0A669D4K8"/>
<dbReference type="InterPro" id="IPR051505">
    <property type="entry name" value="C-type_lectin_domain"/>
</dbReference>
<dbReference type="Proteomes" id="UP000005207">
    <property type="component" value="Linkage group LG19"/>
</dbReference>
<evidence type="ECO:0000256" key="7">
    <source>
        <dbReference type="SAM" id="Phobius"/>
    </source>
</evidence>
<sequence length="336" mass="37558">VILTYSMACLQTRVPVLRMSMTILMVLLTLGKGLDIKQPGHCRAVCSHYGKPDCITLNQGEVDFKTAEEACHDRKGELLQLCSKNDKRLFDILSQELFGNYWIGLHLPAGACSNLSAPLRGYKWISGRPGITFLPSWNNHIQLCSPHCVSLSSDEKWTERPCSDKADGFMCKVELQDVCRGQEVSHPTFFQSYKGCSSGPCEQNCEDFKGGYTCSCFEQYIPDNKDPRQCKPHCAQKRCPSIQEAGYDICPEGFLKVDGNFCEDPNEGPVTTPPVVAFVKPPISNNTLKASSVPGVHFLWILIVVVVVIGSIFVIRFYVVKRYRQRENSNCNNVVT</sequence>
<dbReference type="AlphaFoldDB" id="A0A669D4K8"/>
<dbReference type="SUPFAM" id="SSF56436">
    <property type="entry name" value="C-type lectin-like"/>
    <property type="match status" value="1"/>
</dbReference>
<feature type="chain" id="PRO_5025423438" description="C-type lectin domain-containing protein" evidence="8">
    <location>
        <begin position="34"/>
        <end position="336"/>
    </location>
</feature>
<dbReference type="OMA" id="PLRGYEW"/>